<evidence type="ECO:0000313" key="2">
    <source>
        <dbReference type="Proteomes" id="UP000293671"/>
    </source>
</evidence>
<dbReference type="EMBL" id="SHKP01000007">
    <property type="protein sequence ID" value="RZT94895.1"/>
    <property type="molecule type" value="Genomic_DNA"/>
</dbReference>
<gene>
    <name evidence="1" type="ORF">EV670_2639</name>
</gene>
<accession>A0A4V2FSN0</accession>
<keyword evidence="2" id="KW-1185">Reference proteome</keyword>
<name>A0A4V2FSN0_9BURK</name>
<sequence length="532" mass="56458">MPVSSRVDRSSRRARVRVVPCGGGRARTPGLALAAMLGLGGVVPVAAADEVARTPLGPVLLDAGDTALRDDLAWLVDRGRLPDLTLGTWPMPASTVEKALARLELATDAPLAAADADALARVRIALARQRSPVVVGIGINTARRPAIDAESPVRSRAEPELTLQSGDAGWALRLSARGAIDPIDRRESSELTIDGSFAAVEVGPVVAALAAVDRWWGPSPAASPVLGNVAQPVPGLLLRRAGESAPTWAPMAWVGPWTWELSAGRPYEAVPDGSNTLGLRLAARPLKGLELGISRYVYWGGAGRPNSPGSLLRALTGRSNIDDPTSQGPDPSNEIAGFDLRYAFALPSATLVGWAHGVGEDEAGGLPSKYFGTVGLQVGHVMGGQRLQWSLEGTDTRLRGGFGLNYSSDGPAYRHGAFASGHYQRGLPLGSPMGGGGQGASVALDWIRLDDPDALRAQLRIWNAQLARDGAEAINAAHPVPGHWRGAQLRLQGERPSLRWRGDLVWQREQGREDLRSWGVVLRLEWRLGEPR</sequence>
<dbReference type="InterPro" id="IPR026950">
    <property type="entry name" value="Caps_assemb_Wzi"/>
</dbReference>
<organism evidence="1 2">
    <name type="scientific">Rivibacter subsaxonicus</name>
    <dbReference type="NCBI Taxonomy" id="457575"/>
    <lineage>
        <taxon>Bacteria</taxon>
        <taxon>Pseudomonadati</taxon>
        <taxon>Pseudomonadota</taxon>
        <taxon>Betaproteobacteria</taxon>
        <taxon>Burkholderiales</taxon>
        <taxon>Rivibacter</taxon>
    </lineage>
</organism>
<dbReference type="OrthoDB" id="101884at2"/>
<evidence type="ECO:0000313" key="1">
    <source>
        <dbReference type="EMBL" id="RZT94895.1"/>
    </source>
</evidence>
<dbReference type="InterPro" id="IPR038636">
    <property type="entry name" value="Wzi_sf"/>
</dbReference>
<reference evidence="1 2" key="1">
    <citation type="submission" date="2019-02" db="EMBL/GenBank/DDBJ databases">
        <title>Genomic Encyclopedia of Type Strains, Phase IV (KMG-IV): sequencing the most valuable type-strain genomes for metagenomic binning, comparative biology and taxonomic classification.</title>
        <authorList>
            <person name="Goeker M."/>
        </authorList>
    </citation>
    <scope>NUCLEOTIDE SEQUENCE [LARGE SCALE GENOMIC DNA]</scope>
    <source>
        <strain evidence="1 2">DSM 19570</strain>
    </source>
</reference>
<protein>
    <submittedName>
        <fullName evidence="1">Capsule assembly protein Wzi</fullName>
    </submittedName>
</protein>
<dbReference type="Proteomes" id="UP000293671">
    <property type="component" value="Unassembled WGS sequence"/>
</dbReference>
<dbReference type="RefSeq" id="WP_130432881.1">
    <property type="nucleotide sequence ID" value="NZ_SHKP01000007.1"/>
</dbReference>
<dbReference type="Pfam" id="PF14052">
    <property type="entry name" value="Caps_assemb_Wzi"/>
    <property type="match status" value="1"/>
</dbReference>
<dbReference type="Gene3D" id="2.40.160.130">
    <property type="entry name" value="Capsule assembly protein Wzi"/>
    <property type="match status" value="1"/>
</dbReference>
<proteinExistence type="predicted"/>
<dbReference type="AlphaFoldDB" id="A0A4V2FSN0"/>
<comment type="caution">
    <text evidence="1">The sequence shown here is derived from an EMBL/GenBank/DDBJ whole genome shotgun (WGS) entry which is preliminary data.</text>
</comment>